<sequence length="65" mass="6949">MTHASDMPATELRDLSEDELEQIGGGMRTDPDYTSSNVIDARGGSLTVWGVTLTYDVNGKVSSIS</sequence>
<gene>
    <name evidence="2" type="ORF">QO011_005918</name>
</gene>
<evidence type="ECO:0000313" key="2">
    <source>
        <dbReference type="EMBL" id="MDQ0472885.1"/>
    </source>
</evidence>
<proteinExistence type="predicted"/>
<protein>
    <submittedName>
        <fullName evidence="2">Uncharacterized protein</fullName>
    </submittedName>
</protein>
<dbReference type="Proteomes" id="UP001242480">
    <property type="component" value="Unassembled WGS sequence"/>
</dbReference>
<reference evidence="2 3" key="1">
    <citation type="submission" date="2023-07" db="EMBL/GenBank/DDBJ databases">
        <title>Genomic Encyclopedia of Type Strains, Phase IV (KMG-IV): sequencing the most valuable type-strain genomes for metagenomic binning, comparative biology and taxonomic classification.</title>
        <authorList>
            <person name="Goeker M."/>
        </authorList>
    </citation>
    <scope>NUCLEOTIDE SEQUENCE [LARGE SCALE GENOMIC DNA]</scope>
    <source>
        <strain evidence="2 3">DSM 19619</strain>
    </source>
</reference>
<feature type="region of interest" description="Disordered" evidence="1">
    <location>
        <begin position="1"/>
        <end position="36"/>
    </location>
</feature>
<evidence type="ECO:0000256" key="1">
    <source>
        <dbReference type="SAM" id="MobiDB-lite"/>
    </source>
</evidence>
<keyword evidence="3" id="KW-1185">Reference proteome</keyword>
<organism evidence="2 3">
    <name type="scientific">Labrys wisconsinensis</name>
    <dbReference type="NCBI Taxonomy" id="425677"/>
    <lineage>
        <taxon>Bacteria</taxon>
        <taxon>Pseudomonadati</taxon>
        <taxon>Pseudomonadota</taxon>
        <taxon>Alphaproteobacteria</taxon>
        <taxon>Hyphomicrobiales</taxon>
        <taxon>Xanthobacteraceae</taxon>
        <taxon>Labrys</taxon>
    </lineage>
</organism>
<comment type="caution">
    <text evidence="2">The sequence shown here is derived from an EMBL/GenBank/DDBJ whole genome shotgun (WGS) entry which is preliminary data.</text>
</comment>
<name>A0ABU0JF29_9HYPH</name>
<evidence type="ECO:0000313" key="3">
    <source>
        <dbReference type="Proteomes" id="UP001242480"/>
    </source>
</evidence>
<dbReference type="RefSeq" id="WP_307280378.1">
    <property type="nucleotide sequence ID" value="NZ_JAUSVX010000014.1"/>
</dbReference>
<accession>A0ABU0JF29</accession>
<dbReference type="EMBL" id="JAUSVX010000014">
    <property type="protein sequence ID" value="MDQ0472885.1"/>
    <property type="molecule type" value="Genomic_DNA"/>
</dbReference>